<protein>
    <submittedName>
        <fullName evidence="1">Uncharacterized protein</fullName>
    </submittedName>
</protein>
<dbReference type="EMBL" id="BK035411">
    <property type="protein sequence ID" value="DAG99386.1"/>
    <property type="molecule type" value="Genomic_DNA"/>
</dbReference>
<reference evidence="1" key="1">
    <citation type="journal article" date="2021" name="Proc. Natl. Acad. Sci. U.S.A.">
        <title>A Catalog of Tens of Thousands of Viruses from Human Metagenomes Reveals Hidden Associations with Chronic Diseases.</title>
        <authorList>
            <person name="Tisza M.J."/>
            <person name="Buck C.B."/>
        </authorList>
    </citation>
    <scope>NUCLEOTIDE SEQUENCE</scope>
    <source>
        <strain evidence="1">CtY4J10</strain>
    </source>
</reference>
<sequence>MYYTHNRIFVRACKQPEKKMRYMTECISLLG</sequence>
<evidence type="ECO:0000313" key="1">
    <source>
        <dbReference type="EMBL" id="DAG99386.1"/>
    </source>
</evidence>
<accession>A0A8S5VVN4</accession>
<name>A0A8S5VVN4_9CAUD</name>
<proteinExistence type="predicted"/>
<organism evidence="1">
    <name type="scientific">Ackermannviridae sp</name>
    <dbReference type="NCBI Taxonomy" id="2831612"/>
    <lineage>
        <taxon>Viruses</taxon>
        <taxon>Duplodnaviria</taxon>
        <taxon>Heunggongvirae</taxon>
        <taxon>Uroviricota</taxon>
        <taxon>Caudoviricetes</taxon>
        <taxon>Pantevenvirales</taxon>
        <taxon>Ackermannviridae</taxon>
    </lineage>
</organism>